<keyword evidence="3" id="KW-1185">Reference proteome</keyword>
<dbReference type="Proteomes" id="UP000598426">
    <property type="component" value="Unassembled WGS sequence"/>
</dbReference>
<evidence type="ECO:0000313" key="3">
    <source>
        <dbReference type="Proteomes" id="UP000598426"/>
    </source>
</evidence>
<evidence type="ECO:0000256" key="1">
    <source>
        <dbReference type="SAM" id="Phobius"/>
    </source>
</evidence>
<organism evidence="2 3">
    <name type="scientific">Microbacterium helvum</name>
    <dbReference type="NCBI Taxonomy" id="2773713"/>
    <lineage>
        <taxon>Bacteria</taxon>
        <taxon>Bacillati</taxon>
        <taxon>Actinomycetota</taxon>
        <taxon>Actinomycetes</taxon>
        <taxon>Micrococcales</taxon>
        <taxon>Microbacteriaceae</taxon>
        <taxon>Microbacterium</taxon>
    </lineage>
</organism>
<protein>
    <submittedName>
        <fullName evidence="2">Uncharacterized protein</fullName>
    </submittedName>
</protein>
<feature type="transmembrane region" description="Helical" evidence="1">
    <location>
        <begin position="43"/>
        <end position="61"/>
    </location>
</feature>
<proteinExistence type="predicted"/>
<keyword evidence="1" id="KW-0472">Membrane</keyword>
<dbReference type="EMBL" id="JACXZS010000010">
    <property type="protein sequence ID" value="MBD3943041.1"/>
    <property type="molecule type" value="Genomic_DNA"/>
</dbReference>
<sequence>MTSRKQRPLVALIGGVLFWLAASATLLFAAAAVWLLINGQQPAWIIFAVTVPLCALAVWLIRISRVPFGDALNVGF</sequence>
<name>A0ABR8NTV5_9MICO</name>
<keyword evidence="1" id="KW-1133">Transmembrane helix</keyword>
<accession>A0ABR8NTV5</accession>
<comment type="caution">
    <text evidence="2">The sequence shown here is derived from an EMBL/GenBank/DDBJ whole genome shotgun (WGS) entry which is preliminary data.</text>
</comment>
<reference evidence="2 3" key="1">
    <citation type="submission" date="2020-09" db="EMBL/GenBank/DDBJ databases">
        <title>Isolation and identification of active actinomycetes.</title>
        <authorList>
            <person name="Li X."/>
        </authorList>
    </citation>
    <scope>NUCLEOTIDE SEQUENCE [LARGE SCALE GENOMIC DNA]</scope>
    <source>
        <strain evidence="2 3">NEAU-LLC</strain>
    </source>
</reference>
<gene>
    <name evidence="2" type="ORF">IF188_15200</name>
</gene>
<keyword evidence="1" id="KW-0812">Transmembrane</keyword>
<evidence type="ECO:0000313" key="2">
    <source>
        <dbReference type="EMBL" id="MBD3943041.1"/>
    </source>
</evidence>
<dbReference type="RefSeq" id="WP_191172644.1">
    <property type="nucleotide sequence ID" value="NZ_JACXZS010000010.1"/>
</dbReference>
<feature type="transmembrane region" description="Helical" evidence="1">
    <location>
        <begin position="12"/>
        <end position="37"/>
    </location>
</feature>